<dbReference type="InterPro" id="IPR031591">
    <property type="entry name" value="CCDC106"/>
</dbReference>
<reference evidence="2 3" key="1">
    <citation type="submission" date="2018-10" db="EMBL/GenBank/DDBJ databases">
        <title>Genome assembly for a Yunnan-Guizhou Plateau 3E fish, Anabarilius grahami (Regan), and its evolutionary and genetic applications.</title>
        <authorList>
            <person name="Jiang W."/>
        </authorList>
    </citation>
    <scope>NUCLEOTIDE SEQUENCE [LARGE SCALE GENOMIC DNA]</scope>
    <source>
        <strain evidence="2">AG-KIZ</strain>
        <tissue evidence="2">Muscle</tissue>
    </source>
</reference>
<feature type="chain" id="PRO_5018017256" evidence="1">
    <location>
        <begin position="18"/>
        <end position="92"/>
    </location>
</feature>
<feature type="signal peptide" evidence="1">
    <location>
        <begin position="1"/>
        <end position="17"/>
    </location>
</feature>
<accession>A0A3N0Y2T4</accession>
<evidence type="ECO:0000313" key="3">
    <source>
        <dbReference type="Proteomes" id="UP000281406"/>
    </source>
</evidence>
<keyword evidence="1" id="KW-0732">Signal</keyword>
<proteinExistence type="predicted"/>
<dbReference type="AlphaFoldDB" id="A0A3N0Y2T4"/>
<evidence type="ECO:0000256" key="1">
    <source>
        <dbReference type="SAM" id="SignalP"/>
    </source>
</evidence>
<sequence length="92" mass="10834">MIISMWIFIVYKLHVPAEINVSYHKCGVDRKTVVDTAAIAELEYCDAEAYKTLREKFHRGQKLSEFAKQCKEMCTRATSKHHRGKKEEWHAY</sequence>
<evidence type="ECO:0000313" key="2">
    <source>
        <dbReference type="EMBL" id="ROL29831.1"/>
    </source>
</evidence>
<dbReference type="EMBL" id="RJVU01053588">
    <property type="protein sequence ID" value="ROL29831.1"/>
    <property type="molecule type" value="Genomic_DNA"/>
</dbReference>
<name>A0A3N0Y2T4_ANAGA</name>
<dbReference type="Proteomes" id="UP000281406">
    <property type="component" value="Unassembled WGS sequence"/>
</dbReference>
<dbReference type="Pfam" id="PF15794">
    <property type="entry name" value="CCDC106"/>
    <property type="match status" value="1"/>
</dbReference>
<gene>
    <name evidence="2" type="ORF">DPX16_0888</name>
</gene>
<dbReference type="OrthoDB" id="8853683at2759"/>
<comment type="caution">
    <text evidence="2">The sequence shown here is derived from an EMBL/GenBank/DDBJ whole genome shotgun (WGS) entry which is preliminary data.</text>
</comment>
<keyword evidence="3" id="KW-1185">Reference proteome</keyword>
<protein>
    <submittedName>
        <fullName evidence="2">Uncharacterized protein</fullName>
    </submittedName>
</protein>
<organism evidence="2 3">
    <name type="scientific">Anabarilius grahami</name>
    <name type="common">Kanglang fish</name>
    <name type="synonym">Barilius grahami</name>
    <dbReference type="NCBI Taxonomy" id="495550"/>
    <lineage>
        <taxon>Eukaryota</taxon>
        <taxon>Metazoa</taxon>
        <taxon>Chordata</taxon>
        <taxon>Craniata</taxon>
        <taxon>Vertebrata</taxon>
        <taxon>Euteleostomi</taxon>
        <taxon>Actinopterygii</taxon>
        <taxon>Neopterygii</taxon>
        <taxon>Teleostei</taxon>
        <taxon>Ostariophysi</taxon>
        <taxon>Cypriniformes</taxon>
        <taxon>Xenocyprididae</taxon>
        <taxon>Xenocypridinae</taxon>
        <taxon>Xenocypridinae incertae sedis</taxon>
        <taxon>Anabarilius</taxon>
    </lineage>
</organism>